<dbReference type="CDD" id="cd16338">
    <property type="entry name" value="CpcT"/>
    <property type="match status" value="1"/>
</dbReference>
<dbReference type="GO" id="GO:0016829">
    <property type="term" value="F:lyase activity"/>
    <property type="evidence" value="ECO:0007669"/>
    <property type="project" value="UniProtKB-KW"/>
</dbReference>
<name>A0A024CHH6_9SYNE</name>
<sequence length="196" mass="23155">MTATIGYFLRNLCGEYSNQQQAFDNPPLFAHIFLRYKPIEHLQPGSILLEQTYAVDPKHPYRLRVIRAEEVTSGTIKLWNHTFKDPDHFSSATYNDECRKTIKERDLIRLDHCHYQVRQLDNSFYGELEPGCRCIVRRDGKETYLVSSFHLQGDELTTLDRGHDPQTHERRWGSIAGEFRFQRISNWAENIPEKWL</sequence>
<comment type="function">
    <text evidence="3">Covalently attaches a chromophore to Cys residue(s) of phycobiliproteins.</text>
</comment>
<comment type="similarity">
    <text evidence="1 3">Belongs to the CpcT/CpeT biliprotein lyase family.</text>
</comment>
<protein>
    <recommendedName>
        <fullName evidence="3">Chromophore lyase CpcT/CpeT</fullName>
        <ecNumber evidence="3">4.-.-.-</ecNumber>
    </recommendedName>
</protein>
<dbReference type="PANTHER" id="PTHR35137">
    <property type="entry name" value="CHROMOPHORE LYASE CRL, CHLOROPLASTIC"/>
    <property type="match status" value="1"/>
</dbReference>
<dbReference type="Pfam" id="PF06206">
    <property type="entry name" value="CpeT"/>
    <property type="match status" value="1"/>
</dbReference>
<organism evidence="4">
    <name type="scientific">uncultured Synechococcus sp</name>
    <dbReference type="NCBI Taxonomy" id="154535"/>
    <lineage>
        <taxon>Bacteria</taxon>
        <taxon>Bacillati</taxon>
        <taxon>Cyanobacteriota</taxon>
        <taxon>Cyanophyceae</taxon>
        <taxon>Synechococcales</taxon>
        <taxon>Synechococcaceae</taxon>
        <taxon>Synechococcus</taxon>
        <taxon>environmental samples</taxon>
    </lineage>
</organism>
<dbReference type="EMBL" id="KF846556">
    <property type="protein sequence ID" value="AHZ34106.1"/>
    <property type="molecule type" value="Genomic_DNA"/>
</dbReference>
<evidence type="ECO:0000313" key="4">
    <source>
        <dbReference type="EMBL" id="AHZ34106.1"/>
    </source>
</evidence>
<evidence type="ECO:0000256" key="1">
    <source>
        <dbReference type="ARBA" id="ARBA00008206"/>
    </source>
</evidence>
<dbReference type="InterPro" id="IPR038672">
    <property type="entry name" value="CpcT/CpeT_sf"/>
</dbReference>
<dbReference type="EC" id="4.-.-.-" evidence="3"/>
<dbReference type="PANTHER" id="PTHR35137:SF1">
    <property type="entry name" value="CHROMOPHORE LYASE CRL, CHLOROPLASTIC"/>
    <property type="match status" value="1"/>
</dbReference>
<gene>
    <name evidence="4" type="primary">rpcT</name>
    <name evidence="3" type="synonym">cpcT</name>
</gene>
<accession>A0A024CHH6</accession>
<dbReference type="InterPro" id="IPR010404">
    <property type="entry name" value="CpcT/CpeT"/>
</dbReference>
<keyword evidence="2 3" id="KW-0456">Lyase</keyword>
<dbReference type="HAMAP" id="MF_01460">
    <property type="entry name" value="Chrphore_lyase_CpxT"/>
    <property type="match status" value="1"/>
</dbReference>
<evidence type="ECO:0000256" key="2">
    <source>
        <dbReference type="ARBA" id="ARBA00023239"/>
    </source>
</evidence>
<dbReference type="GO" id="GO:0017006">
    <property type="term" value="P:protein-tetrapyrrole linkage"/>
    <property type="evidence" value="ECO:0007669"/>
    <property type="project" value="UniProtKB-UniRule"/>
</dbReference>
<proteinExistence type="inferred from homology"/>
<dbReference type="AlphaFoldDB" id="A0A024CHH6"/>
<evidence type="ECO:0000256" key="3">
    <source>
        <dbReference type="HAMAP-Rule" id="MF_01460"/>
    </source>
</evidence>
<reference evidence="4" key="1">
    <citation type="journal article" date="2014" name="FEMS Microbiol. Ecol.">
        <title>Development of a targeted metagenomic approach to study a genomic region involved in light harvesting in marine Synechococcus.</title>
        <authorList>
            <person name="Humily F."/>
            <person name="Farrant G.K."/>
            <person name="Marie D."/>
            <person name="Perennou M."/>
            <person name="Mazard S."/>
            <person name="Labadie K."/>
            <person name="Aury J.-M."/>
            <person name="Wincker P."/>
            <person name="Nicolas Segui A."/>
            <person name="Scanlan D.J."/>
            <person name="Garczarek L."/>
        </authorList>
    </citation>
    <scope>NUCLEOTIDE SEQUENCE</scope>
</reference>
<dbReference type="Gene3D" id="2.40.128.590">
    <property type="entry name" value="CpcT/CpeT domain"/>
    <property type="match status" value="1"/>
</dbReference>